<protein>
    <submittedName>
        <fullName evidence="1">Uncharacterized protein</fullName>
    </submittedName>
</protein>
<reference evidence="1 2" key="1">
    <citation type="submission" date="2013-09" db="EMBL/GenBank/DDBJ databases">
        <title>Corchorus capsularis genome sequencing.</title>
        <authorList>
            <person name="Alam M."/>
            <person name="Haque M.S."/>
            <person name="Islam M.S."/>
            <person name="Emdad E.M."/>
            <person name="Islam M.M."/>
            <person name="Ahmed B."/>
            <person name="Halim A."/>
            <person name="Hossen Q.M.M."/>
            <person name="Hossain M.Z."/>
            <person name="Ahmed R."/>
            <person name="Khan M.M."/>
            <person name="Islam R."/>
            <person name="Rashid M.M."/>
            <person name="Khan S.A."/>
            <person name="Rahman M.S."/>
            <person name="Alam M."/>
        </authorList>
    </citation>
    <scope>NUCLEOTIDE SEQUENCE [LARGE SCALE GENOMIC DNA]</scope>
    <source>
        <strain evidence="2">cv. CVL-1</strain>
        <tissue evidence="1">Whole seedling</tissue>
    </source>
</reference>
<evidence type="ECO:0000313" key="1">
    <source>
        <dbReference type="EMBL" id="OMP09772.1"/>
    </source>
</evidence>
<accession>A0A1R3KRQ0</accession>
<dbReference type="Gramene" id="OMP09772">
    <property type="protein sequence ID" value="OMP09772"/>
    <property type="gene ID" value="CCACVL1_01041"/>
</dbReference>
<dbReference type="Proteomes" id="UP000188268">
    <property type="component" value="Unassembled WGS sequence"/>
</dbReference>
<comment type="caution">
    <text evidence="1">The sequence shown here is derived from an EMBL/GenBank/DDBJ whole genome shotgun (WGS) entry which is preliminary data.</text>
</comment>
<organism evidence="1 2">
    <name type="scientific">Corchorus capsularis</name>
    <name type="common">Jute</name>
    <dbReference type="NCBI Taxonomy" id="210143"/>
    <lineage>
        <taxon>Eukaryota</taxon>
        <taxon>Viridiplantae</taxon>
        <taxon>Streptophyta</taxon>
        <taxon>Embryophyta</taxon>
        <taxon>Tracheophyta</taxon>
        <taxon>Spermatophyta</taxon>
        <taxon>Magnoliopsida</taxon>
        <taxon>eudicotyledons</taxon>
        <taxon>Gunneridae</taxon>
        <taxon>Pentapetalae</taxon>
        <taxon>rosids</taxon>
        <taxon>malvids</taxon>
        <taxon>Malvales</taxon>
        <taxon>Malvaceae</taxon>
        <taxon>Grewioideae</taxon>
        <taxon>Apeibeae</taxon>
        <taxon>Corchorus</taxon>
    </lineage>
</organism>
<keyword evidence="2" id="KW-1185">Reference proteome</keyword>
<evidence type="ECO:0000313" key="2">
    <source>
        <dbReference type="Proteomes" id="UP000188268"/>
    </source>
</evidence>
<name>A0A1R3KRQ0_COCAP</name>
<proteinExistence type="predicted"/>
<dbReference type="AlphaFoldDB" id="A0A1R3KRQ0"/>
<dbReference type="EMBL" id="AWWV01003017">
    <property type="protein sequence ID" value="OMP09772.1"/>
    <property type="molecule type" value="Genomic_DNA"/>
</dbReference>
<gene>
    <name evidence="1" type="ORF">CCACVL1_01041</name>
</gene>
<sequence length="21" mass="2279">MAIPLTVDLGTGDIRHMSLTH</sequence>